<organism evidence="1 2">
    <name type="scientific">Daphnia magna</name>
    <dbReference type="NCBI Taxonomy" id="35525"/>
    <lineage>
        <taxon>Eukaryota</taxon>
        <taxon>Metazoa</taxon>
        <taxon>Ecdysozoa</taxon>
        <taxon>Arthropoda</taxon>
        <taxon>Crustacea</taxon>
        <taxon>Branchiopoda</taxon>
        <taxon>Diplostraca</taxon>
        <taxon>Cladocera</taxon>
        <taxon>Anomopoda</taxon>
        <taxon>Daphniidae</taxon>
        <taxon>Daphnia</taxon>
    </lineage>
</organism>
<dbReference type="EMBL" id="JAOYFB010000005">
    <property type="protein sequence ID" value="KAK4016278.1"/>
    <property type="molecule type" value="Genomic_DNA"/>
</dbReference>
<evidence type="ECO:0000313" key="2">
    <source>
        <dbReference type="Proteomes" id="UP001234178"/>
    </source>
</evidence>
<keyword evidence="2" id="KW-1185">Reference proteome</keyword>
<name>A0ABQ9ZTM8_9CRUS</name>
<accession>A0ABQ9ZTM8</accession>
<sequence length="101" mass="11231">MRTARSCNQFLFQPFWTTQHILAKFCNSYELQSLPMEILCIVIISTFIHRKPALANIASRSTSALSSAPFGSRTATLVNSSTRPITVKGSQSYETSRIACQ</sequence>
<proteinExistence type="predicted"/>
<evidence type="ECO:0000313" key="1">
    <source>
        <dbReference type="EMBL" id="KAK4016278.1"/>
    </source>
</evidence>
<protein>
    <submittedName>
        <fullName evidence="1">Uncharacterized protein</fullName>
    </submittedName>
</protein>
<dbReference type="Proteomes" id="UP001234178">
    <property type="component" value="Unassembled WGS sequence"/>
</dbReference>
<gene>
    <name evidence="1" type="ORF">OUZ56_031229</name>
</gene>
<comment type="caution">
    <text evidence="1">The sequence shown here is derived from an EMBL/GenBank/DDBJ whole genome shotgun (WGS) entry which is preliminary data.</text>
</comment>
<reference evidence="1 2" key="1">
    <citation type="journal article" date="2023" name="Nucleic Acids Res.">
        <title>The hologenome of Daphnia magna reveals possible DNA methylation and microbiome-mediated evolution of the host genome.</title>
        <authorList>
            <person name="Chaturvedi A."/>
            <person name="Li X."/>
            <person name="Dhandapani V."/>
            <person name="Marshall H."/>
            <person name="Kissane S."/>
            <person name="Cuenca-Cambronero M."/>
            <person name="Asole G."/>
            <person name="Calvet F."/>
            <person name="Ruiz-Romero M."/>
            <person name="Marangio P."/>
            <person name="Guigo R."/>
            <person name="Rago D."/>
            <person name="Mirbahai L."/>
            <person name="Eastwood N."/>
            <person name="Colbourne J.K."/>
            <person name="Zhou J."/>
            <person name="Mallon E."/>
            <person name="Orsini L."/>
        </authorList>
    </citation>
    <scope>NUCLEOTIDE SEQUENCE [LARGE SCALE GENOMIC DNA]</scope>
    <source>
        <strain evidence="1">LRV0_1</strain>
    </source>
</reference>